<gene>
    <name evidence="3" type="ORF">GZA08_07345</name>
</gene>
<evidence type="ECO:0000256" key="2">
    <source>
        <dbReference type="SAM" id="SignalP"/>
    </source>
</evidence>
<comment type="caution">
    <text evidence="3">The sequence shown here is derived from an EMBL/GenBank/DDBJ whole genome shotgun (WGS) entry which is preliminary data.</text>
</comment>
<evidence type="ECO:0000313" key="4">
    <source>
        <dbReference type="Proteomes" id="UP000474757"/>
    </source>
</evidence>
<feature type="chain" id="PRO_5025602459" description="UrcA family protein" evidence="2">
    <location>
        <begin position="20"/>
        <end position="99"/>
    </location>
</feature>
<dbReference type="RefSeq" id="WP_163891598.1">
    <property type="nucleotide sequence ID" value="NZ_JAAFYS010000002.1"/>
</dbReference>
<accession>A0A6B2JHN7</accession>
<proteinExistence type="predicted"/>
<protein>
    <recommendedName>
        <fullName evidence="5">UrcA family protein</fullName>
    </recommendedName>
</protein>
<keyword evidence="4" id="KW-1185">Reference proteome</keyword>
<evidence type="ECO:0008006" key="5">
    <source>
        <dbReference type="Google" id="ProtNLM"/>
    </source>
</evidence>
<reference evidence="3 4" key="1">
    <citation type="submission" date="2020-02" db="EMBL/GenBank/DDBJ databases">
        <title>Pseudoroseicyclus tamarix, sp. nov., isolated from offshore sediment of a Tamarix chinensis forest.</title>
        <authorList>
            <person name="Gai Y."/>
        </authorList>
    </citation>
    <scope>NUCLEOTIDE SEQUENCE [LARGE SCALE GENOMIC DNA]</scope>
    <source>
        <strain evidence="3 4">CLL3-39</strain>
    </source>
</reference>
<feature type="signal peptide" evidence="2">
    <location>
        <begin position="1"/>
        <end position="19"/>
    </location>
</feature>
<organism evidence="3 4">
    <name type="scientific">Pseudoroseicyclus tamaricis</name>
    <dbReference type="NCBI Taxonomy" id="2705421"/>
    <lineage>
        <taxon>Bacteria</taxon>
        <taxon>Pseudomonadati</taxon>
        <taxon>Pseudomonadota</taxon>
        <taxon>Alphaproteobacteria</taxon>
        <taxon>Rhodobacterales</taxon>
        <taxon>Paracoccaceae</taxon>
        <taxon>Pseudoroseicyclus</taxon>
    </lineage>
</organism>
<keyword evidence="2" id="KW-0732">Signal</keyword>
<sequence length="99" mass="10313">MTREMFFFTALISGSVALAGTTARAEPCTFADPAHIDGHSPGQQPVAETPRTTGVKARLTFRDVAHIDGHSDMAEARAACAALGPEARAWCTVALGKGS</sequence>
<feature type="region of interest" description="Disordered" evidence="1">
    <location>
        <begin position="33"/>
        <end position="53"/>
    </location>
</feature>
<dbReference type="Proteomes" id="UP000474757">
    <property type="component" value="Unassembled WGS sequence"/>
</dbReference>
<evidence type="ECO:0000313" key="3">
    <source>
        <dbReference type="EMBL" id="NDV00783.1"/>
    </source>
</evidence>
<dbReference type="EMBL" id="JAAGAB010000002">
    <property type="protein sequence ID" value="NDV00783.1"/>
    <property type="molecule type" value="Genomic_DNA"/>
</dbReference>
<name>A0A6B2JHN7_9RHOB</name>
<dbReference type="AlphaFoldDB" id="A0A6B2JHN7"/>
<evidence type="ECO:0000256" key="1">
    <source>
        <dbReference type="SAM" id="MobiDB-lite"/>
    </source>
</evidence>